<dbReference type="Pfam" id="PF20258">
    <property type="entry name" value="tRNA_Me_trans_C"/>
    <property type="match status" value="1"/>
</dbReference>
<feature type="binding site" evidence="9">
    <location>
        <position position="32"/>
    </location>
    <ligand>
        <name>ATP</name>
        <dbReference type="ChEBI" id="CHEBI:30616"/>
    </ligand>
</feature>
<keyword evidence="5 9" id="KW-0067">ATP-binding</keyword>
<reference evidence="12" key="1">
    <citation type="submission" date="2021-08" db="EMBL/GenBank/DDBJ databases">
        <authorList>
            <person name="Stevens D.C."/>
        </authorList>
    </citation>
    <scope>NUCLEOTIDE SEQUENCE</scope>
    <source>
        <strain evidence="12">DSM 53165</strain>
    </source>
</reference>
<feature type="domain" description="tRNA-specific 2-thiouridylase MnmA-like central" evidence="11">
    <location>
        <begin position="220"/>
        <end position="273"/>
    </location>
</feature>
<keyword evidence="4 9" id="KW-0547">Nucleotide-binding</keyword>
<evidence type="ECO:0000313" key="13">
    <source>
        <dbReference type="Proteomes" id="UP001139031"/>
    </source>
</evidence>
<dbReference type="Gene3D" id="2.30.30.280">
    <property type="entry name" value="Adenine nucleotide alpha hydrolases-like domains"/>
    <property type="match status" value="1"/>
</dbReference>
<feature type="region of interest" description="Interaction with tRNA" evidence="9">
    <location>
        <begin position="144"/>
        <end position="146"/>
    </location>
</feature>
<evidence type="ECO:0000256" key="8">
    <source>
        <dbReference type="ARBA" id="ARBA00051542"/>
    </source>
</evidence>
<dbReference type="InterPro" id="IPR046884">
    <property type="entry name" value="MnmA-like_central"/>
</dbReference>
<feature type="site" description="Interaction with tRNA" evidence="9">
    <location>
        <position position="338"/>
    </location>
</feature>
<dbReference type="Gene3D" id="3.40.50.620">
    <property type="entry name" value="HUPs"/>
    <property type="match status" value="1"/>
</dbReference>
<evidence type="ECO:0000259" key="11">
    <source>
        <dbReference type="Pfam" id="PF20259"/>
    </source>
</evidence>
<evidence type="ECO:0000256" key="7">
    <source>
        <dbReference type="ARBA" id="ARBA00023157"/>
    </source>
</evidence>
<dbReference type="EC" id="2.8.1.13" evidence="9"/>
<dbReference type="PANTHER" id="PTHR11933:SF5">
    <property type="entry name" value="MITOCHONDRIAL TRNA-SPECIFIC 2-THIOURIDYLASE 1"/>
    <property type="match status" value="1"/>
</dbReference>
<proteinExistence type="inferred from homology"/>
<dbReference type="NCBIfam" id="NF001138">
    <property type="entry name" value="PRK00143.1"/>
    <property type="match status" value="1"/>
</dbReference>
<dbReference type="PANTHER" id="PTHR11933">
    <property type="entry name" value="TRNA 5-METHYLAMINOMETHYL-2-THIOURIDYLATE -METHYLTRANSFERASE"/>
    <property type="match status" value="1"/>
</dbReference>
<evidence type="ECO:0000313" key="12">
    <source>
        <dbReference type="EMBL" id="MBZ5711280.1"/>
    </source>
</evidence>
<feature type="binding site" evidence="9">
    <location>
        <begin position="6"/>
        <end position="13"/>
    </location>
    <ligand>
        <name>ATP</name>
        <dbReference type="ChEBI" id="CHEBI:30616"/>
    </ligand>
</feature>
<evidence type="ECO:0000256" key="5">
    <source>
        <dbReference type="ARBA" id="ARBA00022840"/>
    </source>
</evidence>
<sequence>MRIVCAMSGGVDSSVAAALLVEQGHEVVGLTMRLYDASGHERQGRGGSCCSPAEIDQARDVCALLGISHYTVDEQERFSTHVIDDFAREYAGGRTPNPCVRCNEHVKFGPLVARARALGAEALATGHYARLEGGALLRAVDEAKDQSYFLFAVPPALLAGVRFPLGTWHKEHVRERARALGLPSADTPDSQELCFVGGRDHGEVVEARAAALGLDAGELAPGEVVDAEGRVLGAHAGIHRVTIGQRRGLRIPGSSPRYVLRVIPERRQVVVGDAGSLQTHALVLDDFRRLAPLGEREALRASVQIRHRGKPAPAELELDGGRARVRFVEPVQAAAPGQAAVVYDGDRVLGGGWIAEASG</sequence>
<evidence type="ECO:0000256" key="9">
    <source>
        <dbReference type="HAMAP-Rule" id="MF_00144"/>
    </source>
</evidence>
<dbReference type="Gene3D" id="2.40.30.10">
    <property type="entry name" value="Translation factors"/>
    <property type="match status" value="1"/>
</dbReference>
<feature type="binding site" evidence="9">
    <location>
        <position position="126"/>
    </location>
    <ligand>
        <name>ATP</name>
        <dbReference type="ChEBI" id="CHEBI:30616"/>
    </ligand>
</feature>
<feature type="active site" description="Nucleophile" evidence="9">
    <location>
        <position position="102"/>
    </location>
</feature>
<comment type="similarity">
    <text evidence="9">Belongs to the MnmA/TRMU family.</text>
</comment>
<evidence type="ECO:0000259" key="10">
    <source>
        <dbReference type="Pfam" id="PF20258"/>
    </source>
</evidence>
<keyword evidence="6 9" id="KW-0694">RNA-binding</keyword>
<dbReference type="EMBL" id="JAIRAU010000025">
    <property type="protein sequence ID" value="MBZ5711280.1"/>
    <property type="molecule type" value="Genomic_DNA"/>
</dbReference>
<feature type="domain" description="tRNA-specific 2-thiouridylase MnmA-like C-terminal" evidence="10">
    <location>
        <begin position="280"/>
        <end position="354"/>
    </location>
</feature>
<comment type="subcellular location">
    <subcellularLocation>
        <location evidence="9">Cytoplasm</location>
    </subcellularLocation>
</comment>
<dbReference type="RefSeq" id="WP_224193045.1">
    <property type="nucleotide sequence ID" value="NZ_JAIRAU010000025.1"/>
</dbReference>
<protein>
    <recommendedName>
        <fullName evidence="9">tRNA-specific 2-thiouridylase MnmA</fullName>
        <ecNumber evidence="9">2.8.1.13</ecNumber>
    </recommendedName>
</protein>
<feature type="active site" description="Cysteine persulfide intermediate" evidence="9">
    <location>
        <position position="194"/>
    </location>
</feature>
<evidence type="ECO:0000256" key="4">
    <source>
        <dbReference type="ARBA" id="ARBA00022741"/>
    </source>
</evidence>
<dbReference type="InterPro" id="IPR014729">
    <property type="entry name" value="Rossmann-like_a/b/a_fold"/>
</dbReference>
<dbReference type="SUPFAM" id="SSF52402">
    <property type="entry name" value="Adenine nucleotide alpha hydrolases-like"/>
    <property type="match status" value="1"/>
</dbReference>
<dbReference type="Pfam" id="PF03054">
    <property type="entry name" value="tRNA_Me_trans"/>
    <property type="match status" value="1"/>
</dbReference>
<gene>
    <name evidence="9 12" type="primary">mnmA</name>
    <name evidence="12" type="ORF">K7C98_18710</name>
</gene>
<keyword evidence="9" id="KW-0963">Cytoplasm</keyword>
<dbReference type="HAMAP" id="MF_00144">
    <property type="entry name" value="tRNA_thiouridyl_MnmA"/>
    <property type="match status" value="1"/>
</dbReference>
<evidence type="ECO:0000256" key="1">
    <source>
        <dbReference type="ARBA" id="ARBA00022555"/>
    </source>
</evidence>
<comment type="caution">
    <text evidence="12">The sequence shown here is derived from an EMBL/GenBank/DDBJ whole genome shotgun (WGS) entry which is preliminary data.</text>
</comment>
<name>A0ABS7TSW7_9BACT</name>
<keyword evidence="7" id="KW-1015">Disulfide bond</keyword>
<accession>A0ABS7TSW7</accession>
<comment type="catalytic activity">
    <reaction evidence="8 9">
        <text>S-sulfanyl-L-cysteinyl-[protein] + uridine(34) in tRNA + AH2 + ATP = 2-thiouridine(34) in tRNA + L-cysteinyl-[protein] + A + AMP + diphosphate + H(+)</text>
        <dbReference type="Rhea" id="RHEA:47032"/>
        <dbReference type="Rhea" id="RHEA-COMP:10131"/>
        <dbReference type="Rhea" id="RHEA-COMP:11726"/>
        <dbReference type="Rhea" id="RHEA-COMP:11727"/>
        <dbReference type="Rhea" id="RHEA-COMP:11728"/>
        <dbReference type="ChEBI" id="CHEBI:13193"/>
        <dbReference type="ChEBI" id="CHEBI:15378"/>
        <dbReference type="ChEBI" id="CHEBI:17499"/>
        <dbReference type="ChEBI" id="CHEBI:29950"/>
        <dbReference type="ChEBI" id="CHEBI:30616"/>
        <dbReference type="ChEBI" id="CHEBI:33019"/>
        <dbReference type="ChEBI" id="CHEBI:61963"/>
        <dbReference type="ChEBI" id="CHEBI:65315"/>
        <dbReference type="ChEBI" id="CHEBI:87170"/>
        <dbReference type="ChEBI" id="CHEBI:456215"/>
        <dbReference type="EC" id="2.8.1.13"/>
    </reaction>
</comment>
<keyword evidence="3 9" id="KW-0819">tRNA processing</keyword>
<dbReference type="Pfam" id="PF20259">
    <property type="entry name" value="tRNA_Me_trans_M"/>
    <property type="match status" value="1"/>
</dbReference>
<keyword evidence="1 9" id="KW-0820">tRNA-binding</keyword>
<keyword evidence="13" id="KW-1185">Reference proteome</keyword>
<feature type="site" description="Interaction with tRNA" evidence="9">
    <location>
        <position position="127"/>
    </location>
</feature>
<comment type="caution">
    <text evidence="9">Lacks conserved residue(s) required for the propagation of feature annotation.</text>
</comment>
<dbReference type="CDD" id="cd01998">
    <property type="entry name" value="MnmA_TRMU-like"/>
    <property type="match status" value="1"/>
</dbReference>
<keyword evidence="2 9" id="KW-0808">Transferase</keyword>
<evidence type="ECO:0000256" key="6">
    <source>
        <dbReference type="ARBA" id="ARBA00022884"/>
    </source>
</evidence>
<dbReference type="NCBIfam" id="TIGR00420">
    <property type="entry name" value="trmU"/>
    <property type="match status" value="1"/>
</dbReference>
<dbReference type="Proteomes" id="UP001139031">
    <property type="component" value="Unassembled WGS sequence"/>
</dbReference>
<comment type="function">
    <text evidence="9">Catalyzes the 2-thiolation of uridine at the wobble position (U34) of tRNA, leading to the formation of s(2)U34.</text>
</comment>
<dbReference type="GO" id="GO:0103016">
    <property type="term" value="F:tRNA-uridine 2-sulfurtransferase activity"/>
    <property type="evidence" value="ECO:0007669"/>
    <property type="project" value="UniProtKB-EC"/>
</dbReference>
<dbReference type="InterPro" id="IPR004506">
    <property type="entry name" value="MnmA-like"/>
</dbReference>
<evidence type="ECO:0000256" key="2">
    <source>
        <dbReference type="ARBA" id="ARBA00022679"/>
    </source>
</evidence>
<organism evidence="12 13">
    <name type="scientific">Nannocystis pusilla</name>
    <dbReference type="NCBI Taxonomy" id="889268"/>
    <lineage>
        <taxon>Bacteria</taxon>
        <taxon>Pseudomonadati</taxon>
        <taxon>Myxococcota</taxon>
        <taxon>Polyangia</taxon>
        <taxon>Nannocystales</taxon>
        <taxon>Nannocystaceae</taxon>
        <taxon>Nannocystis</taxon>
    </lineage>
</organism>
<evidence type="ECO:0000256" key="3">
    <source>
        <dbReference type="ARBA" id="ARBA00022694"/>
    </source>
</evidence>
<dbReference type="InterPro" id="IPR046885">
    <property type="entry name" value="MnmA-like_C"/>
</dbReference>
<dbReference type="InterPro" id="IPR023382">
    <property type="entry name" value="MnmA-like_central_sf"/>
</dbReference>